<protein>
    <submittedName>
        <fullName evidence="8">Urea transporter</fullName>
    </submittedName>
</protein>
<evidence type="ECO:0000313" key="8">
    <source>
        <dbReference type="EMBL" id="MCW8335764.1"/>
    </source>
</evidence>
<feature type="transmembrane region" description="Helical" evidence="7">
    <location>
        <begin position="181"/>
        <end position="200"/>
    </location>
</feature>
<evidence type="ECO:0000256" key="7">
    <source>
        <dbReference type="SAM" id="Phobius"/>
    </source>
</evidence>
<evidence type="ECO:0000256" key="5">
    <source>
        <dbReference type="ARBA" id="ARBA00022989"/>
    </source>
</evidence>
<dbReference type="PANTHER" id="PTHR10464">
    <property type="entry name" value="UREA TRANSPORTER"/>
    <property type="match status" value="1"/>
</dbReference>
<feature type="transmembrane region" description="Helical" evidence="7">
    <location>
        <begin position="207"/>
        <end position="224"/>
    </location>
</feature>
<comment type="subcellular location">
    <subcellularLocation>
        <location evidence="1">Cell membrane</location>
        <topology evidence="1">Multi-pass membrane protein</topology>
    </subcellularLocation>
</comment>
<evidence type="ECO:0000256" key="6">
    <source>
        <dbReference type="ARBA" id="ARBA00023136"/>
    </source>
</evidence>
<proteinExistence type="inferred from homology"/>
<keyword evidence="5 7" id="KW-1133">Transmembrane helix</keyword>
<feature type="transmembrane region" description="Helical" evidence="7">
    <location>
        <begin position="230"/>
        <end position="248"/>
    </location>
</feature>
<dbReference type="GO" id="GO:0015204">
    <property type="term" value="F:urea transmembrane transporter activity"/>
    <property type="evidence" value="ECO:0007669"/>
    <property type="project" value="InterPro"/>
</dbReference>
<feature type="transmembrane region" description="Helical" evidence="7">
    <location>
        <begin position="136"/>
        <end position="161"/>
    </location>
</feature>
<evidence type="ECO:0000256" key="2">
    <source>
        <dbReference type="ARBA" id="ARBA00005914"/>
    </source>
</evidence>
<sequence length="310" mass="33250">MTIRKQYMQTFILNIFKGPTLSSTFRGVGQIAFQYNLWSGVLFSFAIALTSPNALLYTLVGSLIGYLAGAILKAPTSALHGGLYGYNGALVGLATGMFFQPSVVALLLVVVASFATSAFMKLWAQYFPSNHLPPFTLPFLSTFWLISGTGLLEPVTFATLLHGELNQWLQTGLATLHGVGQVFFTGSTLTAVIIVAGFIVNSMSGAAWAIGASLIGYWIGQLLGADDPSLHVGLFGFNATLTAIALHIRYANHIVVLGSGVVLATLLTWLAGSLSLTVLTLPFIVATWATILVVDRAYWRKRNEQPKKST</sequence>
<dbReference type="Proteomes" id="UP001155586">
    <property type="component" value="Unassembled WGS sequence"/>
</dbReference>
<feature type="transmembrane region" description="Helical" evidence="7">
    <location>
        <begin position="255"/>
        <end position="272"/>
    </location>
</feature>
<comment type="caution">
    <text evidence="8">The sequence shown here is derived from an EMBL/GenBank/DDBJ whole genome shotgun (WGS) entry which is preliminary data.</text>
</comment>
<reference evidence="8" key="1">
    <citation type="submission" date="2022-02" db="EMBL/GenBank/DDBJ databases">
        <title>Vibrio sp. nov., a new bacterium isolated from Bohai sea, China.</title>
        <authorList>
            <person name="Yuan Y."/>
        </authorList>
    </citation>
    <scope>NUCLEOTIDE SEQUENCE</scope>
    <source>
        <strain evidence="8">DBSS07</strain>
    </source>
</reference>
<evidence type="ECO:0000256" key="3">
    <source>
        <dbReference type="ARBA" id="ARBA00022475"/>
    </source>
</evidence>
<keyword evidence="9" id="KW-1185">Reference proteome</keyword>
<dbReference type="PANTHER" id="PTHR10464:SF4">
    <property type="entry name" value="UREA TRANSPORTER"/>
    <property type="match status" value="1"/>
</dbReference>
<gene>
    <name evidence="8" type="ORF">MD483_18295</name>
</gene>
<accession>A0A9X3CH70</accession>
<feature type="transmembrane region" description="Helical" evidence="7">
    <location>
        <begin position="55"/>
        <end position="74"/>
    </location>
</feature>
<evidence type="ECO:0000313" key="9">
    <source>
        <dbReference type="Proteomes" id="UP001155586"/>
    </source>
</evidence>
<dbReference type="AlphaFoldDB" id="A0A9X3CH70"/>
<dbReference type="EMBL" id="JAKRRX010000140">
    <property type="protein sequence ID" value="MCW8335764.1"/>
    <property type="molecule type" value="Genomic_DNA"/>
</dbReference>
<dbReference type="Gene3D" id="1.10.3430.10">
    <property type="entry name" value="Ammonium transporter AmtB like domains"/>
    <property type="match status" value="1"/>
</dbReference>
<dbReference type="GO" id="GO:0005886">
    <property type="term" value="C:plasma membrane"/>
    <property type="evidence" value="ECO:0007669"/>
    <property type="project" value="UniProtKB-SubCell"/>
</dbReference>
<name>A0A9X3CH70_9VIBR</name>
<evidence type="ECO:0000256" key="4">
    <source>
        <dbReference type="ARBA" id="ARBA00022692"/>
    </source>
</evidence>
<dbReference type="InterPro" id="IPR004937">
    <property type="entry name" value="Urea_transporter"/>
</dbReference>
<comment type="similarity">
    <text evidence="2">Belongs to the urea transporter family.</text>
</comment>
<keyword evidence="4 7" id="KW-0812">Transmembrane</keyword>
<feature type="transmembrane region" description="Helical" evidence="7">
    <location>
        <begin position="278"/>
        <end position="299"/>
    </location>
</feature>
<dbReference type="Pfam" id="PF03253">
    <property type="entry name" value="UT"/>
    <property type="match status" value="1"/>
</dbReference>
<organism evidence="8 9">
    <name type="scientific">Vibrio paucivorans</name>
    <dbReference type="NCBI Taxonomy" id="2829489"/>
    <lineage>
        <taxon>Bacteria</taxon>
        <taxon>Pseudomonadati</taxon>
        <taxon>Pseudomonadota</taxon>
        <taxon>Gammaproteobacteria</taxon>
        <taxon>Vibrionales</taxon>
        <taxon>Vibrionaceae</taxon>
        <taxon>Vibrio</taxon>
    </lineage>
</organism>
<dbReference type="RefSeq" id="WP_265688854.1">
    <property type="nucleotide sequence ID" value="NZ_JAKRRX010000140.1"/>
</dbReference>
<dbReference type="InterPro" id="IPR029020">
    <property type="entry name" value="Ammonium/urea_transptr"/>
</dbReference>
<keyword evidence="6 7" id="KW-0472">Membrane</keyword>
<keyword evidence="3" id="KW-1003">Cell membrane</keyword>
<evidence type="ECO:0000256" key="1">
    <source>
        <dbReference type="ARBA" id="ARBA00004651"/>
    </source>
</evidence>